<dbReference type="GO" id="GO:0009986">
    <property type="term" value="C:cell surface"/>
    <property type="evidence" value="ECO:0007669"/>
    <property type="project" value="TreeGrafter"/>
</dbReference>
<dbReference type="PANTHER" id="PTHR14949">
    <property type="entry name" value="EGF-LIKE-DOMAIN, MULTIPLE 7, 8"/>
    <property type="match status" value="1"/>
</dbReference>
<dbReference type="CDD" id="cd00054">
    <property type="entry name" value="EGF_CA"/>
    <property type="match status" value="1"/>
</dbReference>
<name>A0A815B1P6_9BILA</name>
<dbReference type="GO" id="GO:0005102">
    <property type="term" value="F:signaling receptor binding"/>
    <property type="evidence" value="ECO:0007669"/>
    <property type="project" value="TreeGrafter"/>
</dbReference>
<organism evidence="5 6">
    <name type="scientific">Adineta steineri</name>
    <dbReference type="NCBI Taxonomy" id="433720"/>
    <lineage>
        <taxon>Eukaryota</taxon>
        <taxon>Metazoa</taxon>
        <taxon>Spiralia</taxon>
        <taxon>Gnathifera</taxon>
        <taxon>Rotifera</taxon>
        <taxon>Eurotatoria</taxon>
        <taxon>Bdelloidea</taxon>
        <taxon>Adinetida</taxon>
        <taxon>Adinetidae</taxon>
        <taxon>Adineta</taxon>
    </lineage>
</organism>
<dbReference type="PANTHER" id="PTHR14949:SF54">
    <property type="entry name" value="VWFD DOMAIN-CONTAINING PROTEIN"/>
    <property type="match status" value="1"/>
</dbReference>
<dbReference type="PROSITE" id="PS50026">
    <property type="entry name" value="EGF_3"/>
    <property type="match status" value="2"/>
</dbReference>
<dbReference type="OrthoDB" id="10004137at2759"/>
<dbReference type="SMART" id="SM00181">
    <property type="entry name" value="EGF"/>
    <property type="match status" value="2"/>
</dbReference>
<gene>
    <name evidence="5" type="ORF">VCS650_LOCUS29042</name>
</gene>
<dbReference type="SMART" id="SM01411">
    <property type="entry name" value="Ephrin_rec_like"/>
    <property type="match status" value="2"/>
</dbReference>
<dbReference type="Gene3D" id="2.10.25.10">
    <property type="entry name" value="Laminin"/>
    <property type="match status" value="2"/>
</dbReference>
<evidence type="ECO:0000256" key="2">
    <source>
        <dbReference type="ARBA" id="ARBA00023157"/>
    </source>
</evidence>
<dbReference type="InterPro" id="IPR001881">
    <property type="entry name" value="EGF-like_Ca-bd_dom"/>
</dbReference>
<evidence type="ECO:0000259" key="4">
    <source>
        <dbReference type="PROSITE" id="PS50026"/>
    </source>
</evidence>
<keyword evidence="3" id="KW-0245">EGF-like domain</keyword>
<comment type="caution">
    <text evidence="3">Lacks conserved residue(s) required for the propagation of feature annotation.</text>
</comment>
<keyword evidence="2 3" id="KW-1015">Disulfide bond</keyword>
<keyword evidence="1" id="KW-0732">Signal</keyword>
<dbReference type="Gene3D" id="2.10.50.10">
    <property type="entry name" value="Tumor Necrosis Factor Receptor, subunit A, domain 2"/>
    <property type="match status" value="1"/>
</dbReference>
<dbReference type="PROSITE" id="PS00022">
    <property type="entry name" value="EGF_1"/>
    <property type="match status" value="2"/>
</dbReference>
<sequence length="507" mass="54971">MRRSSFGDDSYEMPRPCPRGTWSGAGAGTCKSNGTISFTCICPDTYYGERCEKTTDEQTILEVFTRNNWTDVLAVIDVTGSMHPCAETVSQWMSLAHEKTNIKTYVFFNDGDSKADKDKVIGSTGGIYATDSTNLSVVSTVMETAMRMGSGGDGPEHDIEALLSMRRSSFGDDSYEMPRPCPRGTWSGAGAVKCTECAEGYYTWDEASSYCDRCEVGYMCSAPDADPEPCPLGTYSAEPAQTCCIVYTTTTVSTSTMAKIDACMNVTRCLNGGTCRSNGTTSFTCICPDTYYGERCEKTTDEQTILEVFTRNNWTDVLAVIDVTGSMHPCAATVSQWMSLAHEKTNIKTYVFFNDGDSKADKDKVIGSTGGIYATDSTNLSVVSTVMETAMRMGGGGDGPENDIEALLYGIKRCPTCQNVIHIADNQVIPRDLILLANITMPIKVIPCQVHPAGGVNPALINVADKTGGSLHTIEQDIIYLSGIAVGETIDIGHYVYRRTNNGFIRI</sequence>
<accession>A0A815B1P6</accession>
<protein>
    <recommendedName>
        <fullName evidence="4">EGF-like domain-containing protein</fullName>
    </recommendedName>
</protein>
<proteinExistence type="predicted"/>
<dbReference type="SUPFAM" id="SSF57184">
    <property type="entry name" value="Growth factor receptor domain"/>
    <property type="match status" value="1"/>
</dbReference>
<dbReference type="InterPro" id="IPR050969">
    <property type="entry name" value="Dev_Signal_Modulators"/>
</dbReference>
<reference evidence="5" key="1">
    <citation type="submission" date="2021-02" db="EMBL/GenBank/DDBJ databases">
        <authorList>
            <person name="Nowell W R."/>
        </authorList>
    </citation>
    <scope>NUCLEOTIDE SEQUENCE</scope>
</reference>
<feature type="domain" description="EGF-like" evidence="4">
    <location>
        <begin position="259"/>
        <end position="297"/>
    </location>
</feature>
<dbReference type="GO" id="GO:0005509">
    <property type="term" value="F:calcium ion binding"/>
    <property type="evidence" value="ECO:0007669"/>
    <property type="project" value="InterPro"/>
</dbReference>
<dbReference type="SUPFAM" id="SSF57196">
    <property type="entry name" value="EGF/Laminin"/>
    <property type="match status" value="1"/>
</dbReference>
<evidence type="ECO:0000256" key="1">
    <source>
        <dbReference type="ARBA" id="ARBA00022729"/>
    </source>
</evidence>
<evidence type="ECO:0000313" key="5">
    <source>
        <dbReference type="EMBL" id="CAF1264153.1"/>
    </source>
</evidence>
<dbReference type="EMBL" id="CAJNON010000441">
    <property type="protein sequence ID" value="CAF1264153.1"/>
    <property type="molecule type" value="Genomic_DNA"/>
</dbReference>
<feature type="domain" description="EGF-like" evidence="4">
    <location>
        <begin position="13"/>
        <end position="52"/>
    </location>
</feature>
<evidence type="ECO:0000256" key="3">
    <source>
        <dbReference type="PROSITE-ProRule" id="PRU00076"/>
    </source>
</evidence>
<dbReference type="InterPro" id="IPR009030">
    <property type="entry name" value="Growth_fac_rcpt_cys_sf"/>
</dbReference>
<dbReference type="Pfam" id="PF00008">
    <property type="entry name" value="EGF"/>
    <property type="match status" value="1"/>
</dbReference>
<comment type="caution">
    <text evidence="5">The sequence shown here is derived from an EMBL/GenBank/DDBJ whole genome shotgun (WGS) entry which is preliminary data.</text>
</comment>
<evidence type="ECO:0000313" key="6">
    <source>
        <dbReference type="Proteomes" id="UP000663891"/>
    </source>
</evidence>
<dbReference type="GO" id="GO:0005576">
    <property type="term" value="C:extracellular region"/>
    <property type="evidence" value="ECO:0007669"/>
    <property type="project" value="TreeGrafter"/>
</dbReference>
<feature type="disulfide bond" evidence="3">
    <location>
        <begin position="42"/>
        <end position="51"/>
    </location>
</feature>
<dbReference type="Proteomes" id="UP000663891">
    <property type="component" value="Unassembled WGS sequence"/>
</dbReference>
<dbReference type="AlphaFoldDB" id="A0A815B1P6"/>
<dbReference type="InterPro" id="IPR000742">
    <property type="entry name" value="EGF"/>
</dbReference>
<feature type="disulfide bond" evidence="3">
    <location>
        <begin position="287"/>
        <end position="296"/>
    </location>
</feature>
<dbReference type="SMART" id="SM00179">
    <property type="entry name" value="EGF_CA"/>
    <property type="match status" value="1"/>
</dbReference>